<dbReference type="EMBL" id="LAZR01023471">
    <property type="protein sequence ID" value="KKL78396.1"/>
    <property type="molecule type" value="Genomic_DNA"/>
</dbReference>
<proteinExistence type="predicted"/>
<accession>A0A0F9FIV6</accession>
<keyword evidence="1" id="KW-0472">Membrane</keyword>
<comment type="caution">
    <text evidence="2">The sequence shown here is derived from an EMBL/GenBank/DDBJ whole genome shotgun (WGS) entry which is preliminary data.</text>
</comment>
<name>A0A0F9FIV6_9ZZZZ</name>
<feature type="transmembrane region" description="Helical" evidence="1">
    <location>
        <begin position="127"/>
        <end position="148"/>
    </location>
</feature>
<organism evidence="2">
    <name type="scientific">marine sediment metagenome</name>
    <dbReference type="NCBI Taxonomy" id="412755"/>
    <lineage>
        <taxon>unclassified sequences</taxon>
        <taxon>metagenomes</taxon>
        <taxon>ecological metagenomes</taxon>
    </lineage>
</organism>
<gene>
    <name evidence="2" type="ORF">LCGC14_2025280</name>
</gene>
<reference evidence="2" key="1">
    <citation type="journal article" date="2015" name="Nature">
        <title>Complex archaea that bridge the gap between prokaryotes and eukaryotes.</title>
        <authorList>
            <person name="Spang A."/>
            <person name="Saw J.H."/>
            <person name="Jorgensen S.L."/>
            <person name="Zaremba-Niedzwiedzka K."/>
            <person name="Martijn J."/>
            <person name="Lind A.E."/>
            <person name="van Eijk R."/>
            <person name="Schleper C."/>
            <person name="Guy L."/>
            <person name="Ettema T.J."/>
        </authorList>
    </citation>
    <scope>NUCLEOTIDE SEQUENCE</scope>
</reference>
<keyword evidence="1" id="KW-1133">Transmembrane helix</keyword>
<feature type="transmembrane region" description="Helical" evidence="1">
    <location>
        <begin position="12"/>
        <end position="32"/>
    </location>
</feature>
<sequence>MVLMKEVGQVSLIVMMMMNFSLVVAGLFGFGFGSEISNFQETYKEIPDPLKNATITTDFQDDLIFRDDNNSQITDANASFLSNAIDLIPFAPEIASLFPLFEFVLNLLLTGVIGVTLVAIKLQLPDAIILFVGIFNVAILSFAALPLVRDLIFALTGGRV</sequence>
<evidence type="ECO:0000256" key="1">
    <source>
        <dbReference type="SAM" id="Phobius"/>
    </source>
</evidence>
<feature type="transmembrane region" description="Helical" evidence="1">
    <location>
        <begin position="97"/>
        <end position="120"/>
    </location>
</feature>
<dbReference type="AlphaFoldDB" id="A0A0F9FIV6"/>
<evidence type="ECO:0000313" key="2">
    <source>
        <dbReference type="EMBL" id="KKL78396.1"/>
    </source>
</evidence>
<protein>
    <submittedName>
        <fullName evidence="2">Uncharacterized protein</fullName>
    </submittedName>
</protein>
<keyword evidence="1" id="KW-0812">Transmembrane</keyword>